<dbReference type="InterPro" id="IPR005311">
    <property type="entry name" value="PBP_dimer"/>
</dbReference>
<dbReference type="SUPFAM" id="SSF56519">
    <property type="entry name" value="Penicillin binding protein dimerisation domain"/>
    <property type="match status" value="1"/>
</dbReference>
<protein>
    <submittedName>
        <fullName evidence="6">Stage V sporulation protein D</fullName>
    </submittedName>
</protein>
<dbReference type="InterPro" id="IPR001460">
    <property type="entry name" value="PCN-bd_Tpept"/>
</dbReference>
<dbReference type="GO" id="GO:0071555">
    <property type="term" value="P:cell wall organization"/>
    <property type="evidence" value="ECO:0007669"/>
    <property type="project" value="TreeGrafter"/>
</dbReference>
<dbReference type="CDD" id="cd06577">
    <property type="entry name" value="PASTA_pknB"/>
    <property type="match status" value="1"/>
</dbReference>
<dbReference type="EMBL" id="BMOY01000003">
    <property type="protein sequence ID" value="GGI97114.1"/>
    <property type="molecule type" value="Genomic_DNA"/>
</dbReference>
<dbReference type="InterPro" id="IPR050515">
    <property type="entry name" value="Beta-lactam/transpept"/>
</dbReference>
<dbReference type="RefSeq" id="WP_188880775.1">
    <property type="nucleotide sequence ID" value="NZ_BMOY01000003.1"/>
</dbReference>
<dbReference type="Pfam" id="PF03793">
    <property type="entry name" value="PASTA"/>
    <property type="match status" value="2"/>
</dbReference>
<feature type="transmembrane region" description="Helical" evidence="4">
    <location>
        <begin position="21"/>
        <end position="38"/>
    </location>
</feature>
<comment type="subcellular location">
    <subcellularLocation>
        <location evidence="1">Membrane</location>
    </subcellularLocation>
</comment>
<dbReference type="Pfam" id="PF03717">
    <property type="entry name" value="PBP_dimer"/>
    <property type="match status" value="1"/>
</dbReference>
<dbReference type="CDD" id="cd06575">
    <property type="entry name" value="PASTA_Pbp2x-like_2"/>
    <property type="match status" value="1"/>
</dbReference>
<evidence type="ECO:0000259" key="5">
    <source>
        <dbReference type="PROSITE" id="PS51178"/>
    </source>
</evidence>
<keyword evidence="3 4" id="KW-0472">Membrane</keyword>
<dbReference type="Gene3D" id="3.40.710.10">
    <property type="entry name" value="DD-peptidase/beta-lactamase superfamily"/>
    <property type="match status" value="1"/>
</dbReference>
<dbReference type="GO" id="GO:0005886">
    <property type="term" value="C:plasma membrane"/>
    <property type="evidence" value="ECO:0007669"/>
    <property type="project" value="TreeGrafter"/>
</dbReference>
<dbReference type="Gene3D" id="3.30.10.20">
    <property type="match status" value="1"/>
</dbReference>
<reference evidence="6" key="1">
    <citation type="journal article" date="2014" name="Int. J. Syst. Evol. Microbiol.">
        <title>Complete genome sequence of Corynebacterium casei LMG S-19264T (=DSM 44701T), isolated from a smear-ripened cheese.</title>
        <authorList>
            <consortium name="US DOE Joint Genome Institute (JGI-PGF)"/>
            <person name="Walter F."/>
            <person name="Albersmeier A."/>
            <person name="Kalinowski J."/>
            <person name="Ruckert C."/>
        </authorList>
    </citation>
    <scope>NUCLEOTIDE SEQUENCE</scope>
    <source>
        <strain evidence="6">JCM 18487</strain>
    </source>
</reference>
<dbReference type="Proteomes" id="UP000637695">
    <property type="component" value="Unassembled WGS sequence"/>
</dbReference>
<dbReference type="InterPro" id="IPR012338">
    <property type="entry name" value="Beta-lactam/transpept-like"/>
</dbReference>
<evidence type="ECO:0000313" key="6">
    <source>
        <dbReference type="EMBL" id="GGI97114.1"/>
    </source>
</evidence>
<dbReference type="InterPro" id="IPR005543">
    <property type="entry name" value="PASTA_dom"/>
</dbReference>
<evidence type="ECO:0000256" key="1">
    <source>
        <dbReference type="ARBA" id="ARBA00004370"/>
    </source>
</evidence>
<feature type="domain" description="PASTA" evidence="5">
    <location>
        <begin position="600"/>
        <end position="660"/>
    </location>
</feature>
<dbReference type="SMART" id="SM00740">
    <property type="entry name" value="PASTA"/>
    <property type="match status" value="2"/>
</dbReference>
<dbReference type="PROSITE" id="PS51178">
    <property type="entry name" value="PASTA"/>
    <property type="match status" value="2"/>
</dbReference>
<evidence type="ECO:0000256" key="3">
    <source>
        <dbReference type="ARBA" id="ARBA00023136"/>
    </source>
</evidence>
<sequence length="736" mass="78625">MKRGQVIRAARPSRHRGRVRLLQGALLLGFAAVVARLIQVQYAFGPVLLTHAREAETATDVLLAPRGAILDAAGHPLAYDIPAFMLDIKSGAFPDKLALAERLAPALGVAPKDLVPLLSTPYAWVRWPHPVLEPVKAKVLASLKGWRDGEGHLAEQDVTFTPTEQRFYPNGSFAANVIGYVNADGRGAGGIEAEYDRYLAGRNGLYTYTRDGDGFPIASSVRILAPAEPGKDVQLTIDPVIQGFVEYEMDELVRKYHPAHAAIIVTNPNTGAVLGMASRPTFDPNRYAAANPVALSNNWAVNTAFEPGSTFKVLTLAAALATHTISLNETFQSGHMTVLGHRINDWNYTGWGVINFQQALEYSSNVGFATIALRLGWNNLLHYMKVFGYLDKTGIDLPAEASSLVFPPQERGLVQLATSGFGQGIAVTPMQQVAAIGAIANGGRLMRPYVMQKVIDPKTGRVVAENRPTVVNPQVVPPDVIRALQKTLVLDVSDGIDKTGYLPGYDVAGKTGTANVVDPKTGTYYKDRFIVSFIGYAPGWDPKVEVFVTVYWPKTAAWNEWGSTIATPVARKLLQECLQYYRIPPRGKAGVAAATPAGSAIKYVQTPNLVGQSTSAAQAVGKRLGLAVEPIDGPGTVIRQWPAPGVEVEQGSKMYVATADGPGHRLLMPDLTGLSMRDAANVLATIGVRLAAHGQGFAVQQAVAPGAVVSPGETVAVTFAPFAPAQTGQTKGKGHG</sequence>
<keyword evidence="4" id="KW-0812">Transmembrane</keyword>
<dbReference type="AlphaFoldDB" id="A0A917NFT7"/>
<dbReference type="PANTHER" id="PTHR30627:SF26">
    <property type="entry name" value="PENICILLIN-BINDING PROTEIN 2B"/>
    <property type="match status" value="1"/>
</dbReference>
<dbReference type="SUPFAM" id="SSF54184">
    <property type="entry name" value="Penicillin-binding protein 2x (pbp-2x), c-terminal domain"/>
    <property type="match status" value="2"/>
</dbReference>
<feature type="domain" description="PASTA" evidence="5">
    <location>
        <begin position="663"/>
        <end position="721"/>
    </location>
</feature>
<gene>
    <name evidence="6" type="ORF">GCM10010885_03370</name>
</gene>
<evidence type="ECO:0000313" key="7">
    <source>
        <dbReference type="Proteomes" id="UP000637695"/>
    </source>
</evidence>
<dbReference type="InterPro" id="IPR036138">
    <property type="entry name" value="PBP_dimer_sf"/>
</dbReference>
<dbReference type="Pfam" id="PF00905">
    <property type="entry name" value="Transpeptidase"/>
    <property type="match status" value="1"/>
</dbReference>
<organism evidence="6 7">
    <name type="scientific">Alicyclobacillus cellulosilyticus</name>
    <dbReference type="NCBI Taxonomy" id="1003997"/>
    <lineage>
        <taxon>Bacteria</taxon>
        <taxon>Bacillati</taxon>
        <taxon>Bacillota</taxon>
        <taxon>Bacilli</taxon>
        <taxon>Bacillales</taxon>
        <taxon>Alicyclobacillaceae</taxon>
        <taxon>Alicyclobacillus</taxon>
    </lineage>
</organism>
<proteinExistence type="inferred from homology"/>
<name>A0A917NFT7_9BACL</name>
<dbReference type="PANTHER" id="PTHR30627">
    <property type="entry name" value="PEPTIDOGLYCAN D,D-TRANSPEPTIDASE"/>
    <property type="match status" value="1"/>
</dbReference>
<keyword evidence="7" id="KW-1185">Reference proteome</keyword>
<evidence type="ECO:0000256" key="2">
    <source>
        <dbReference type="ARBA" id="ARBA00007171"/>
    </source>
</evidence>
<reference evidence="6" key="2">
    <citation type="submission" date="2020-09" db="EMBL/GenBank/DDBJ databases">
        <authorList>
            <person name="Sun Q."/>
            <person name="Ohkuma M."/>
        </authorList>
    </citation>
    <scope>NUCLEOTIDE SEQUENCE</scope>
    <source>
        <strain evidence="6">JCM 18487</strain>
    </source>
</reference>
<dbReference type="SUPFAM" id="SSF56601">
    <property type="entry name" value="beta-lactamase/transpeptidase-like"/>
    <property type="match status" value="1"/>
</dbReference>
<accession>A0A917NFT7</accession>
<dbReference type="Gene3D" id="3.90.1310.10">
    <property type="entry name" value="Penicillin-binding protein 2a (Domain 2)"/>
    <property type="match status" value="1"/>
</dbReference>
<comment type="similarity">
    <text evidence="2">Belongs to the transpeptidase family.</text>
</comment>
<keyword evidence="4" id="KW-1133">Transmembrane helix</keyword>
<comment type="caution">
    <text evidence="6">The sequence shown here is derived from an EMBL/GenBank/DDBJ whole genome shotgun (WGS) entry which is preliminary data.</text>
</comment>
<evidence type="ECO:0000256" key="4">
    <source>
        <dbReference type="SAM" id="Phobius"/>
    </source>
</evidence>
<dbReference type="GO" id="GO:0008658">
    <property type="term" value="F:penicillin binding"/>
    <property type="evidence" value="ECO:0007669"/>
    <property type="project" value="InterPro"/>
</dbReference>